<keyword evidence="4" id="KW-1185">Reference proteome</keyword>
<name>A0A7X4KLT0_9BURK</name>
<comment type="caution">
    <text evidence="3">The sequence shown here is derived from an EMBL/GenBank/DDBJ whole genome shotgun (WGS) entry which is preliminary data.</text>
</comment>
<dbReference type="RefSeq" id="WP_161071808.1">
    <property type="nucleotide sequence ID" value="NZ_CP086370.1"/>
</dbReference>
<dbReference type="NCBIfam" id="NF045609">
    <property type="entry name" value="EpsI_type_B"/>
    <property type="match status" value="1"/>
</dbReference>
<evidence type="ECO:0000256" key="1">
    <source>
        <dbReference type="SAM" id="SignalP"/>
    </source>
</evidence>
<dbReference type="Proteomes" id="UP000450676">
    <property type="component" value="Unassembled WGS sequence"/>
</dbReference>
<reference evidence="3 4" key="1">
    <citation type="submission" date="2019-12" db="EMBL/GenBank/DDBJ databases">
        <title>Novel species isolated from a subtropical stream in China.</title>
        <authorList>
            <person name="Lu H."/>
        </authorList>
    </citation>
    <scope>NUCLEOTIDE SEQUENCE [LARGE SCALE GENOMIC DNA]</scope>
    <source>
        <strain evidence="3 4">FT127W</strain>
    </source>
</reference>
<dbReference type="NCBIfam" id="TIGR02914">
    <property type="entry name" value="EpsI_fam"/>
    <property type="match status" value="1"/>
</dbReference>
<evidence type="ECO:0000259" key="2">
    <source>
        <dbReference type="Pfam" id="PF11984"/>
    </source>
</evidence>
<gene>
    <name evidence="3" type="primary">epsI</name>
    <name evidence="3" type="ORF">GTP77_08865</name>
</gene>
<dbReference type="Pfam" id="PF11984">
    <property type="entry name" value="DUF3485"/>
    <property type="match status" value="1"/>
</dbReference>
<dbReference type="AlphaFoldDB" id="A0A7X4KLT0"/>
<dbReference type="InterPro" id="IPR054653">
    <property type="entry name" value="EpsI_type_B_pred"/>
</dbReference>
<feature type="chain" id="PRO_5031548001" evidence="1">
    <location>
        <begin position="23"/>
        <end position="229"/>
    </location>
</feature>
<feature type="domain" description="Methanolan biosynthesis EpsI" evidence="2">
    <location>
        <begin position="10"/>
        <end position="216"/>
    </location>
</feature>
<dbReference type="InterPro" id="IPR014263">
    <property type="entry name" value="Methanolan_biosynth_EpsI"/>
</dbReference>
<sequence>MNRRTAAGAILATLMGGTSAAAALLKPKKHAAPEMEKLGLETLVPAEFAGWRIDRSVVPVQPPPEVEEVIGQLYDETLARTYVNARGQRVMLSIAYGGDQSGRLRVHRPEKCYSAQGFRVDNVAQQQRQVGGANVVVNRLYAVLGARQEPISYWIRVGDETVSGTLAQRITQLRFSLNGQIPDGLLFRVSNIGADRDAGYALQDSFIADLVRSMPPADAAKLVGNPARP</sequence>
<feature type="signal peptide" evidence="1">
    <location>
        <begin position="1"/>
        <end position="22"/>
    </location>
</feature>
<proteinExistence type="predicted"/>
<organism evidence="3 4">
    <name type="scientific">Pseudoduganella aquatica</name>
    <dbReference type="NCBI Taxonomy" id="2660641"/>
    <lineage>
        <taxon>Bacteria</taxon>
        <taxon>Pseudomonadati</taxon>
        <taxon>Pseudomonadota</taxon>
        <taxon>Betaproteobacteria</taxon>
        <taxon>Burkholderiales</taxon>
        <taxon>Oxalobacteraceae</taxon>
        <taxon>Telluria group</taxon>
        <taxon>Pseudoduganella</taxon>
    </lineage>
</organism>
<keyword evidence="1" id="KW-0732">Signal</keyword>
<dbReference type="EMBL" id="WWCU01000007">
    <property type="protein sequence ID" value="MYN07452.1"/>
    <property type="molecule type" value="Genomic_DNA"/>
</dbReference>
<evidence type="ECO:0000313" key="4">
    <source>
        <dbReference type="Proteomes" id="UP000450676"/>
    </source>
</evidence>
<protein>
    <submittedName>
        <fullName evidence="3">EpsI family protein</fullName>
    </submittedName>
</protein>
<accession>A0A7X4KLT0</accession>
<evidence type="ECO:0000313" key="3">
    <source>
        <dbReference type="EMBL" id="MYN07452.1"/>
    </source>
</evidence>